<dbReference type="RefSeq" id="XP_044321507.1">
    <property type="nucleotide sequence ID" value="XM_044465572.1"/>
</dbReference>
<feature type="region of interest" description="Disordered" evidence="4">
    <location>
        <begin position="1"/>
        <end position="26"/>
    </location>
</feature>
<name>A0A3B6BXR0_WHEAT</name>
<dbReference type="GO" id="GO:0005546">
    <property type="term" value="F:phosphatidylinositol-4,5-bisphosphate binding"/>
    <property type="evidence" value="ECO:0007669"/>
    <property type="project" value="InterPro"/>
</dbReference>
<evidence type="ECO:0000256" key="3">
    <source>
        <dbReference type="RuleBase" id="RU365026"/>
    </source>
</evidence>
<feature type="transmembrane region" description="Helical" evidence="5">
    <location>
        <begin position="210"/>
        <end position="230"/>
    </location>
</feature>
<dbReference type="EnsemblPlants" id="TraesCS2B02G043900.1">
    <property type="protein sequence ID" value="TraesCS2B02G043900.1"/>
    <property type="gene ID" value="TraesCS2B02G043900"/>
</dbReference>
<feature type="compositionally biased region" description="Basic residues" evidence="4">
    <location>
        <begin position="83"/>
        <end position="93"/>
    </location>
</feature>
<evidence type="ECO:0000313" key="8">
    <source>
        <dbReference type="Proteomes" id="UP000019116"/>
    </source>
</evidence>
<keyword evidence="3" id="KW-0653">Protein transport</keyword>
<protein>
    <recommendedName>
        <fullName evidence="3">Exocyst subunit Exo70 family protein</fullName>
    </recommendedName>
</protein>
<dbReference type="SUPFAM" id="SSF74788">
    <property type="entry name" value="Cullin repeat-like"/>
    <property type="match status" value="1"/>
</dbReference>
<dbReference type="GO" id="GO:0000145">
    <property type="term" value="C:exocyst"/>
    <property type="evidence" value="ECO:0000318"/>
    <property type="project" value="GO_Central"/>
</dbReference>
<dbReference type="GO" id="GO:0015031">
    <property type="term" value="P:protein transport"/>
    <property type="evidence" value="ECO:0007669"/>
    <property type="project" value="UniProtKB-KW"/>
</dbReference>
<keyword evidence="8" id="KW-1185">Reference proteome</keyword>
<reference evidence="7" key="2">
    <citation type="submission" date="2018-10" db="UniProtKB">
        <authorList>
            <consortium name="EnsemblPlants"/>
        </authorList>
    </citation>
    <scope>IDENTIFICATION</scope>
</reference>
<dbReference type="Gene3D" id="1.20.1280.170">
    <property type="entry name" value="Exocyst complex component Exo70"/>
    <property type="match status" value="1"/>
</dbReference>
<evidence type="ECO:0000256" key="1">
    <source>
        <dbReference type="ARBA" id="ARBA00006756"/>
    </source>
</evidence>
<evidence type="ECO:0000259" key="6">
    <source>
        <dbReference type="Pfam" id="PF03081"/>
    </source>
</evidence>
<evidence type="ECO:0000256" key="4">
    <source>
        <dbReference type="SAM" id="MobiDB-lite"/>
    </source>
</evidence>
<dbReference type="AlphaFoldDB" id="A0A3B6BXR0"/>
<gene>
    <name evidence="7" type="primary">LOC123043201</name>
</gene>
<sequence length="671" mass="74028">MATATAAAEGLVRQRATATATGTASKAWTRASTASTATATASNATAWTATASTATAMPTAKAAAEGLGRQRASPDHLPVPPRPRSRYRHRAAVRPHPLAVGTPPRPAPGLRHAQAEHRALPPPRPRARPARPYNGGLFAALLYLCVALGVAVDSCGSLRAYGGLAAVVAALIIALVLRRPPRLAHQDNPDGPRQILAAPARRIQPEQPRLALTLTITGSILDAAQVAAAIRSFMADSTRPILAVSPPQADSSDSDGSGSSTSGDDINNLWYTPLHLLKSGDVCLIHPAFIQQLQEMDPWLTEAESLELLQRAFRDANTSDGFKRLSDIVEENRGIIYDGLHVLTDGSTGASVMTMKITAKLIDLICLELDGQNWKSCQDVKKECCFQEVVRQSVEELLDVALSFSNTRWSAHHPLQMLTILDALVDVLCTIRELTFSSTESMHDVVAHVFYKMVVDLRGMLEGTTSTSDMHRIRECAIHPATALLVRYLEFFCRNGDMMQFVLGTEDFTIELSMIYAWVSKLSEDAEAMFPAKGQRYIYILNNMDFVYQLKNHPGGCLSSVELQTGLCSLIHQYIQSYLDECWVPLLGVDSLKRFLEEFFTICDSQMTWKVRTVLKVTLRREIVGLIVPNYVNFLQENPSSHRTSWLKARSEKPMYIAVWLEEKISEFFER</sequence>
<keyword evidence="3" id="KW-0268">Exocytosis</keyword>
<evidence type="ECO:0000256" key="2">
    <source>
        <dbReference type="ARBA" id="ARBA00022448"/>
    </source>
</evidence>
<feature type="domain" description="Exocyst complex subunit Exo70 C-terminal" evidence="6">
    <location>
        <begin position="379"/>
        <end position="639"/>
    </location>
</feature>
<dbReference type="SMR" id="A0A3B6BXR0"/>
<dbReference type="InterPro" id="IPR004140">
    <property type="entry name" value="Exo70"/>
</dbReference>
<feature type="transmembrane region" description="Helical" evidence="5">
    <location>
        <begin position="158"/>
        <end position="177"/>
    </location>
</feature>
<dbReference type="Gramene" id="TraesCLE_scaffold_008402_01G000100.1">
    <property type="protein sequence ID" value="TraesCLE_scaffold_008402_01G000100.1"/>
    <property type="gene ID" value="TraesCLE_scaffold_008402_01G000100"/>
</dbReference>
<feature type="region of interest" description="Disordered" evidence="4">
    <location>
        <begin position="57"/>
        <end position="110"/>
    </location>
</feature>
<dbReference type="Proteomes" id="UP000019116">
    <property type="component" value="Chromosome 2B"/>
</dbReference>
<dbReference type="Gramene" id="TraesCS2B03G0090100.2">
    <property type="protein sequence ID" value="TraesCS2B03G0090100.2.CDS"/>
    <property type="gene ID" value="TraesCS2B03G0090100"/>
</dbReference>
<reference evidence="7" key="1">
    <citation type="submission" date="2018-08" db="EMBL/GenBank/DDBJ databases">
        <authorList>
            <person name="Rossello M."/>
        </authorList>
    </citation>
    <scope>NUCLEOTIDE SEQUENCE [LARGE SCALE GENOMIC DNA]</scope>
    <source>
        <strain evidence="7">cv. Chinese Spring</strain>
    </source>
</reference>
<comment type="function">
    <text evidence="3">Component of the exocyst complex.</text>
</comment>
<organism evidence="7">
    <name type="scientific">Triticum aestivum</name>
    <name type="common">Wheat</name>
    <dbReference type="NCBI Taxonomy" id="4565"/>
    <lineage>
        <taxon>Eukaryota</taxon>
        <taxon>Viridiplantae</taxon>
        <taxon>Streptophyta</taxon>
        <taxon>Embryophyta</taxon>
        <taxon>Tracheophyta</taxon>
        <taxon>Spermatophyta</taxon>
        <taxon>Magnoliopsida</taxon>
        <taxon>Liliopsida</taxon>
        <taxon>Poales</taxon>
        <taxon>Poaceae</taxon>
        <taxon>BOP clade</taxon>
        <taxon>Pooideae</taxon>
        <taxon>Triticodae</taxon>
        <taxon>Triticeae</taxon>
        <taxon>Triticinae</taxon>
        <taxon>Triticum</taxon>
    </lineage>
</organism>
<dbReference type="Pfam" id="PF03081">
    <property type="entry name" value="Exo70_C"/>
    <property type="match status" value="1"/>
</dbReference>
<keyword evidence="5" id="KW-0472">Membrane</keyword>
<proteinExistence type="inferred from homology"/>
<dbReference type="GeneID" id="123043201"/>
<comment type="similarity">
    <text evidence="1 3">Belongs to the EXO70 family.</text>
</comment>
<evidence type="ECO:0000313" key="7">
    <source>
        <dbReference type="EnsemblPlants" id="TraesCS2B02G043900.1"/>
    </source>
</evidence>
<keyword evidence="2 3" id="KW-0813">Transport</keyword>
<dbReference type="PANTHER" id="PTHR12542">
    <property type="entry name" value="EXOCYST COMPLEX PROTEIN EXO70"/>
    <property type="match status" value="1"/>
</dbReference>
<dbReference type="InterPro" id="IPR046364">
    <property type="entry name" value="Exo70_C"/>
</dbReference>
<accession>A0A3B6BXR0</accession>
<feature type="compositionally biased region" description="Low complexity" evidence="4">
    <location>
        <begin position="16"/>
        <end position="26"/>
    </location>
</feature>
<evidence type="ECO:0000256" key="5">
    <source>
        <dbReference type="SAM" id="Phobius"/>
    </source>
</evidence>
<dbReference type="OMA" id="ELTMINC"/>
<keyword evidence="5" id="KW-0812">Transmembrane</keyword>
<dbReference type="GO" id="GO:0006887">
    <property type="term" value="P:exocytosis"/>
    <property type="evidence" value="ECO:0000318"/>
    <property type="project" value="GO_Central"/>
</dbReference>
<dbReference type="PANTHER" id="PTHR12542:SF165">
    <property type="entry name" value="EXOCYST SUBUNIT EXO70 FAMILY PROTEIN"/>
    <property type="match status" value="1"/>
</dbReference>
<dbReference type="Gramene" id="TraesCS2B02G043900.1">
    <property type="protein sequence ID" value="TraesCS2B02G043900.1"/>
    <property type="gene ID" value="TraesCS2B02G043900"/>
</dbReference>
<dbReference type="OrthoDB" id="671242at2759"/>
<dbReference type="STRING" id="4565.A0A3B6BXR0"/>
<feature type="transmembrane region" description="Helical" evidence="5">
    <location>
        <begin position="133"/>
        <end position="152"/>
    </location>
</feature>
<dbReference type="Gramene" id="TraesCAD_scaffold_024974_01G000100.1">
    <property type="protein sequence ID" value="TraesCAD_scaffold_024974_01G000100.1"/>
    <property type="gene ID" value="TraesCAD_scaffold_024974_01G000100"/>
</dbReference>
<dbReference type="InterPro" id="IPR016159">
    <property type="entry name" value="Cullin_repeat-like_dom_sf"/>
</dbReference>
<keyword evidence="5" id="KW-1133">Transmembrane helix</keyword>